<proteinExistence type="predicted"/>
<organism evidence="2">
    <name type="scientific">Anoxybacillus flavithermus</name>
    <dbReference type="NCBI Taxonomy" id="33934"/>
    <lineage>
        <taxon>Bacteria</taxon>
        <taxon>Bacillati</taxon>
        <taxon>Bacillota</taxon>
        <taxon>Bacilli</taxon>
        <taxon>Bacillales</taxon>
        <taxon>Anoxybacillaceae</taxon>
        <taxon>Anoxybacillus</taxon>
    </lineage>
</organism>
<dbReference type="Gene3D" id="3.40.50.300">
    <property type="entry name" value="P-loop containing nucleotide triphosphate hydrolases"/>
    <property type="match status" value="1"/>
</dbReference>
<protein>
    <recommendedName>
        <fullName evidence="1">FeoB-type G domain-containing protein</fullName>
    </recommendedName>
</protein>
<dbReference type="AlphaFoldDB" id="A0A094IZM0"/>
<gene>
    <name evidence="2" type="ORF">JS44_02525</name>
</gene>
<dbReference type="Pfam" id="PF02421">
    <property type="entry name" value="FeoB_N"/>
    <property type="match status" value="1"/>
</dbReference>
<dbReference type="GO" id="GO:0005525">
    <property type="term" value="F:GTP binding"/>
    <property type="evidence" value="ECO:0007669"/>
    <property type="project" value="InterPro"/>
</dbReference>
<feature type="domain" description="FeoB-type G" evidence="1">
    <location>
        <begin position="1"/>
        <end position="41"/>
    </location>
</feature>
<sequence length="83" mass="9409">MVDVAERRGIFIDQTKLATMLRVPVVPVVARTGKGCDQVEHMLLEKATEQTEPLTLFMVGRWNEQSNAFVPHGERRRNFLSVG</sequence>
<dbReference type="InterPro" id="IPR030389">
    <property type="entry name" value="G_FEOB_dom"/>
</dbReference>
<dbReference type="EMBL" id="JPZO01000013">
    <property type="protein sequence ID" value="KFZ32547.1"/>
    <property type="molecule type" value="Genomic_DNA"/>
</dbReference>
<dbReference type="InterPro" id="IPR027417">
    <property type="entry name" value="P-loop_NTPase"/>
</dbReference>
<name>A0A094IZM0_9BACL</name>
<comment type="caution">
    <text evidence="2">The sequence shown here is derived from an EMBL/GenBank/DDBJ whole genome shotgun (WGS) entry which is preliminary data.</text>
</comment>
<accession>A0A094IZM0</accession>
<evidence type="ECO:0000313" key="2">
    <source>
        <dbReference type="EMBL" id="KFZ32547.1"/>
    </source>
</evidence>
<evidence type="ECO:0000259" key="1">
    <source>
        <dbReference type="Pfam" id="PF02421"/>
    </source>
</evidence>
<reference evidence="2" key="1">
    <citation type="submission" date="2014-08" db="EMBL/GenBank/DDBJ databases">
        <title>Fullgenome sequencing of Anoxybacillus sp.25 isolate from Garga hot-spring Russia.</title>
        <authorList>
            <person name="Rozanov A.S."/>
            <person name="Kotenko A.V."/>
            <person name="Malup T.K."/>
            <person name="Peltek S.E."/>
        </authorList>
    </citation>
    <scope>NUCLEOTIDE SEQUENCE [LARGE SCALE GENOMIC DNA]</scope>
    <source>
        <strain evidence="2">25</strain>
    </source>
</reference>